<comment type="subcellular location">
    <subcellularLocation>
        <location evidence="2">Cell outer membrane</location>
        <topology evidence="2">Multi-pass membrane protein</topology>
    </subcellularLocation>
</comment>
<feature type="chain" id="PRO_5046229588" evidence="3">
    <location>
        <begin position="21"/>
        <end position="2169"/>
    </location>
</feature>
<evidence type="ECO:0000256" key="1">
    <source>
        <dbReference type="ARBA" id="ARBA00010556"/>
    </source>
</evidence>
<dbReference type="PANTHER" id="PTHR40094:SF1">
    <property type="entry name" value="UBIQUITIN DOMAIN-CONTAINING PROTEIN"/>
    <property type="match status" value="1"/>
</dbReference>
<feature type="domain" description="Alpha-2-macroglobulin" evidence="4">
    <location>
        <begin position="1412"/>
        <end position="1502"/>
    </location>
</feature>
<dbReference type="InterPro" id="IPR002890">
    <property type="entry name" value="MG2"/>
</dbReference>
<keyword evidence="2" id="KW-0813">Transport</keyword>
<dbReference type="InterPro" id="IPR023997">
    <property type="entry name" value="TonB-dep_OMP_SusC/RagA_CS"/>
</dbReference>
<dbReference type="InterPro" id="IPR051802">
    <property type="entry name" value="YfhM-like"/>
</dbReference>
<protein>
    <submittedName>
        <fullName evidence="5">Carboxypeptidase-like regulatory domain-containing protein</fullName>
    </submittedName>
</protein>
<dbReference type="Pfam" id="PF00207">
    <property type="entry name" value="A2M"/>
    <property type="match status" value="1"/>
</dbReference>
<evidence type="ECO:0000313" key="6">
    <source>
        <dbReference type="Proteomes" id="UP000719267"/>
    </source>
</evidence>
<feature type="signal peptide" evidence="3">
    <location>
        <begin position="1"/>
        <end position="20"/>
    </location>
</feature>
<comment type="similarity">
    <text evidence="1">Belongs to the protease inhibitor I39 (alpha-2-macroglobulin) family. Bacterial alpha-2-macroglobulin subfamily.</text>
</comment>
<dbReference type="InterPro" id="IPR012910">
    <property type="entry name" value="Plug_dom"/>
</dbReference>
<sequence length="2169" mass="252057">MKKIYLVSIICFLFTQTHFAQQRFDKWWEEVENLELEGKSDNAFEKALKIKRKADRKENPQQFLKAFLYVSKYKLILKKNSQEEVYKDFLDEIESQNTPNQQVLYSFLAESLNDYYKENRYRINKRTKIDTVSNDFLSWSKDDFENKVMGYYQKSLQHEKKLIKTPLKDFTEILKYGENYNNYRSTLYDLLANRYFSFLKYEHYNSQQEEVYFIKDSSFFSSPEDFISIDFSTYEDRTHKIETLQIYQDLTRLHLQQKDSLSLVMTTLERFEYLKNKGSYSNSGELFKESLQNLLKRKTSKIGKAWIAYKLAQFYYQNANKYKTPDYLEKSISLIKNIKSTVPNSTPGIGALQLEKAIISSQLNIKTKQKPLPNRKFRALVNFKNTDSLYLNIYKISSQTIKRKINDTDSIVRDLYKNAKPFQQQQFKLPKIENHFSYSTELLLDELPVGNYLLLFNKSKKIDFKEDNYQYQNIQVTNLSYTNFDFNEDQQLYITDRTTGKPIKDVKVILDDKPSKIYFSDENGLLKIHYSTNNYYQRKKITLNYKGDTLKSNLNFRRTYSSSGDLNEKEPEIRSFLLTDRAIYRPGQTIYFKGILSYQSKSERKVVPSERVYVELYDANYDLVDSLSLTTNEFGSVQGEFKIPKSVLTGNFKLKLEENFQEDSYYTDFYFNNTYKNIQVEEYKRPKFEVEFKDIDSTYVVNDSIQLKGISKAFFGGNITNARVSYTIDRQQDYNYWYSYQYNRSAERIATGKTTTDEKGNFETDFKAIPNKAIDSTTTPIFTYKIEATVTDINGETQTAEQSIRIGYHATEIHIQSPHQPIIGEKRELKILAKDLNNLASKAEGELKIYKYIKPDRILVNRSWMAPEIQQIPKEEFIKHFPYTVYDSLDLKENWPKKLITTIPLEIDSVATIQLDNYSEDLKTGEYYLKFKGIGKLGFKVEASKALKINNPNDKLDQKEKEFISYTYDLKETNENHTVTLHFTSSLDSLPLLLNIAFDDQLVEQKNIQLNKCENSISYVIPNKTENVHLEYTFNQLGYYFTKKESIGIPQPEEINKNLEFEVISFKNKLEPGKQETWQLKVIDHEKKPANAEVLASMYDASLDEFVSHNWHAQLYKKPYSYKNNGLPNSSIQINNFYSINFINQNYNQSNYYSYPIRYSVFKNFGYSFINAINTNKLFLNYLVIETENKEHKKGYINGTVLDEQGIPIPAANVIIKGTTTGTTTNFDGNYSIKANENDFLVISALGFSSVEKRADQTKLIILKADSANLDEVVITGFDNSEKRLFTGANSTISEEDNYYRGNVYQKLFTESSGVESTNDSHYFYSKRITLRGVGSIDGNAEPLYVIDGVPISENEFKELATQNITSIKVLKDASATALYGSRAANGVIIITTKAAEEELQQIETRTNLKETAFFFPQLKTNKKGEVIFEFETPEALTRWNFQAFAHDKNLHQAKLDLTTITQKDLNIIPNFPRFFRSKDTVIISAKVNNLSKKVLTGVIQLEFTDEVTQQKIKLVADKNSIKNFRMMPKGNTEVSWKLVIPENLLAVRYRIVAKAGNFSDGEENIIPVLSNRIFITETLPIWVNPNEKKGVTFNNLKNNNSTTLKNHQLVFEYTSNPAWTSLQALPYLIEYPYDCAEQTFAKVYANYITTVILEKNPEIKKTLQQWKENKTELSAFNKNEELKQIALQETPWLKDTESEEEQQKRLAQLLDIQETKMRTQQAFTKLSALQLSSGAFPWFNGGRANRSISLHLLKGMGRLLSISPELEKNETFDDITTNLIIYLDNEFLKNDRFKETDSFNTSEINYIYARSFFYGFKDENFETYKEKLFSEIEKNWITLPIQTKMTLAVIAQRYEKKKLARTMLESLKENAVIDSEYGMYWKEVVSSRYWYNAPIATQTLAIEAFAEIDKDQETINQLKTWLLRNKKTEAWKSTKATTEAIYALMIQGDQEFINAKMPKMPKIKIGNEKLNLETEGKAGYVKKSFPAEKITAEIANIEIKNNSASPQYGAYYWQYFEESDQVQGNNQQELSIQKEIFKKEESNKGSTLIPLNKSNLKIGDLVTVRLIIKAEEKFSFMHLKDMRAAGLEPIDVISAYKWQDGLGYYQSTKDVATHFFFDEISKGTYVFEYDLRVNNPGNFSNGITQLQSMYAPEFKVQSKGSRIELIKQ</sequence>
<evidence type="ECO:0000256" key="2">
    <source>
        <dbReference type="PROSITE-ProRule" id="PRU01360"/>
    </source>
</evidence>
<keyword evidence="2" id="KW-0812">Transmembrane</keyword>
<dbReference type="Pfam" id="PF13715">
    <property type="entry name" value="CarbopepD_reg_2"/>
    <property type="match status" value="1"/>
</dbReference>
<dbReference type="Pfam" id="PF17973">
    <property type="entry name" value="bMG10"/>
    <property type="match status" value="1"/>
</dbReference>
<evidence type="ECO:0000256" key="3">
    <source>
        <dbReference type="SAM" id="SignalP"/>
    </source>
</evidence>
<keyword evidence="2" id="KW-1134">Transmembrane beta strand</keyword>
<keyword evidence="2" id="KW-0998">Cell outer membrane</keyword>
<dbReference type="InterPro" id="IPR039426">
    <property type="entry name" value="TonB-dep_rcpt-like"/>
</dbReference>
<dbReference type="InterPro" id="IPR041246">
    <property type="entry name" value="Bact_MG10"/>
</dbReference>
<dbReference type="SMART" id="SM01419">
    <property type="entry name" value="Thiol-ester_cl"/>
    <property type="match status" value="1"/>
</dbReference>
<evidence type="ECO:0000313" key="5">
    <source>
        <dbReference type="EMBL" id="MBW2962237.1"/>
    </source>
</evidence>
<dbReference type="Proteomes" id="UP000719267">
    <property type="component" value="Unassembled WGS sequence"/>
</dbReference>
<evidence type="ECO:0000259" key="4">
    <source>
        <dbReference type="SMART" id="SM01360"/>
    </source>
</evidence>
<gene>
    <name evidence="5" type="ORF">KW502_10535</name>
</gene>
<comment type="similarity">
    <text evidence="2">Belongs to the TonB-dependent receptor family.</text>
</comment>
<dbReference type="SMART" id="SM01360">
    <property type="entry name" value="A2M"/>
    <property type="match status" value="1"/>
</dbReference>
<dbReference type="RefSeq" id="WP_219040515.1">
    <property type="nucleotide sequence ID" value="NZ_JAHWDF010000010.1"/>
</dbReference>
<dbReference type="InterPro" id="IPR001599">
    <property type="entry name" value="Macroglobln_a2"/>
</dbReference>
<dbReference type="Pfam" id="PF07715">
    <property type="entry name" value="Plug"/>
    <property type="match status" value="1"/>
</dbReference>
<dbReference type="EMBL" id="JAHWDF010000010">
    <property type="protein sequence ID" value="MBW2962237.1"/>
    <property type="molecule type" value="Genomic_DNA"/>
</dbReference>
<keyword evidence="6" id="KW-1185">Reference proteome</keyword>
<dbReference type="InterPro" id="IPR047565">
    <property type="entry name" value="Alpha-macroglob_thiol-ester_cl"/>
</dbReference>
<keyword evidence="3" id="KW-0732">Signal</keyword>
<name>A0ABS6W3W7_9FLAO</name>
<accession>A0ABS6W3W7</accession>
<organism evidence="5 6">
    <name type="scientific">Mesonia aestuariivivens</name>
    <dbReference type="NCBI Taxonomy" id="2796128"/>
    <lineage>
        <taxon>Bacteria</taxon>
        <taxon>Pseudomonadati</taxon>
        <taxon>Bacteroidota</taxon>
        <taxon>Flavobacteriia</taxon>
        <taxon>Flavobacteriales</taxon>
        <taxon>Flavobacteriaceae</taxon>
        <taxon>Mesonia</taxon>
    </lineage>
</organism>
<comment type="caution">
    <text evidence="5">The sequence shown here is derived from an EMBL/GenBank/DDBJ whole genome shotgun (WGS) entry which is preliminary data.</text>
</comment>
<dbReference type="NCBIfam" id="TIGR04057">
    <property type="entry name" value="SusC_RagA_signa"/>
    <property type="match status" value="1"/>
</dbReference>
<dbReference type="Pfam" id="PF01835">
    <property type="entry name" value="MG2"/>
    <property type="match status" value="1"/>
</dbReference>
<proteinExistence type="inferred from homology"/>
<dbReference type="PROSITE" id="PS52016">
    <property type="entry name" value="TONB_DEPENDENT_REC_3"/>
    <property type="match status" value="1"/>
</dbReference>
<dbReference type="PANTHER" id="PTHR40094">
    <property type="entry name" value="ALPHA-2-MACROGLOBULIN HOMOLOG"/>
    <property type="match status" value="1"/>
</dbReference>
<reference evidence="5 6" key="1">
    <citation type="submission" date="2021-07" db="EMBL/GenBank/DDBJ databases">
        <title>Mesonia aestuariivivens sp. nov., isolated from a tidal flat.</title>
        <authorList>
            <person name="Kim Y.-O."/>
            <person name="Yoon J.-H."/>
        </authorList>
    </citation>
    <scope>NUCLEOTIDE SEQUENCE [LARGE SCALE GENOMIC DNA]</scope>
    <source>
        <strain evidence="5 6">JHPTF-M18</strain>
    </source>
</reference>
<keyword evidence="2" id="KW-0472">Membrane</keyword>